<protein>
    <recommendedName>
        <fullName evidence="6">KOW domain-containing protein</fullName>
    </recommendedName>
</protein>
<evidence type="ECO:0000256" key="1">
    <source>
        <dbReference type="ARBA" id="ARBA00022980"/>
    </source>
</evidence>
<evidence type="ECO:0008006" key="6">
    <source>
        <dbReference type="Google" id="ProtNLM"/>
    </source>
</evidence>
<evidence type="ECO:0000256" key="2">
    <source>
        <dbReference type="ARBA" id="ARBA00023274"/>
    </source>
</evidence>
<dbReference type="Pfam" id="PF22682">
    <property type="entry name" value="Ribosomal_uL24m-like"/>
    <property type="match status" value="1"/>
</dbReference>
<comment type="caution">
    <text evidence="4">The sequence shown here is derived from an EMBL/GenBank/DDBJ whole genome shotgun (WGS) entry which is preliminary data.</text>
</comment>
<dbReference type="EMBL" id="SRPO01000017">
    <property type="protein sequence ID" value="KAG5948521.1"/>
    <property type="molecule type" value="Genomic_DNA"/>
</dbReference>
<keyword evidence="2" id="KW-0687">Ribonucleoprotein</keyword>
<name>A0A9P7MJ75_9HYPO</name>
<dbReference type="Proteomes" id="UP000706124">
    <property type="component" value="Unassembled WGS sequence"/>
</dbReference>
<evidence type="ECO:0000256" key="3">
    <source>
        <dbReference type="SAM" id="MobiDB-lite"/>
    </source>
</evidence>
<feature type="region of interest" description="Disordered" evidence="3">
    <location>
        <begin position="1"/>
        <end position="24"/>
    </location>
</feature>
<dbReference type="AlphaFoldDB" id="A0A9P7MJ75"/>
<feature type="compositionally biased region" description="Basic and acidic residues" evidence="3">
    <location>
        <begin position="9"/>
        <end position="24"/>
    </location>
</feature>
<dbReference type="GO" id="GO:1990904">
    <property type="term" value="C:ribonucleoprotein complex"/>
    <property type="evidence" value="ECO:0007669"/>
    <property type="project" value="UniProtKB-KW"/>
</dbReference>
<gene>
    <name evidence="4" type="ORF">E4U60_001669</name>
</gene>
<dbReference type="GO" id="GO:0005840">
    <property type="term" value="C:ribosome"/>
    <property type="evidence" value="ECO:0007669"/>
    <property type="project" value="UniProtKB-KW"/>
</dbReference>
<evidence type="ECO:0000313" key="4">
    <source>
        <dbReference type="EMBL" id="KAG5948521.1"/>
    </source>
</evidence>
<dbReference type="InterPro" id="IPR008991">
    <property type="entry name" value="Translation_prot_SH3-like_sf"/>
</dbReference>
<keyword evidence="5" id="KW-1185">Reference proteome</keyword>
<dbReference type="InterPro" id="IPR041988">
    <property type="entry name" value="Ribosomal_uL24_KOW"/>
</dbReference>
<dbReference type="OrthoDB" id="359154at2759"/>
<reference evidence="4 5" key="1">
    <citation type="journal article" date="2020" name="bioRxiv">
        <title>Whole genome comparisons of ergot fungi reveals the divergence and evolution of species within the genus Claviceps are the result of varying mechanisms driving genome evolution and host range expansion.</title>
        <authorList>
            <person name="Wyka S.A."/>
            <person name="Mondo S.J."/>
            <person name="Liu M."/>
            <person name="Dettman J."/>
            <person name="Nalam V."/>
            <person name="Broders K.D."/>
        </authorList>
    </citation>
    <scope>NUCLEOTIDE SEQUENCE [LARGE SCALE GENOMIC DNA]</scope>
    <source>
        <strain evidence="4 5">CCC 1485</strain>
    </source>
</reference>
<dbReference type="GO" id="GO:0003723">
    <property type="term" value="F:RNA binding"/>
    <property type="evidence" value="ECO:0007669"/>
    <property type="project" value="InterPro"/>
</dbReference>
<keyword evidence="1" id="KW-0689">Ribosomal protein</keyword>
<dbReference type="SUPFAM" id="SSF50104">
    <property type="entry name" value="Translation proteins SH3-like domain"/>
    <property type="match status" value="1"/>
</dbReference>
<accession>A0A9P7MJ75</accession>
<evidence type="ECO:0000313" key="5">
    <source>
        <dbReference type="Proteomes" id="UP000706124"/>
    </source>
</evidence>
<sequence length="369" mass="42336">MQKLLKRGQQAERRATRQWQAKREGEEIGNRIQTRRSLREAVEQARQDVLNARKARKEDWELGPIAPKRDLGFNSYGIVSSQMRLDWDNEGRARVRPELLEKRCAWAGRPERLNLAPGDRVVLLDGPDRGKIDRITEIKEGTGTVLLEKRHRVLSQSMLGQPPQSKAVPVSLSAVRLVYPIPDPATGIVRDTIINQLKHVKANMKSPNMTFERWEYGKQWDRVALGLNMIIPWPKVEPPEAHTSEADTMRTEVEHRTFHHTLLTPPMPEVVVDELRNKYSRFRTRHESWYVDKKLNYEADSKRVREEGLRSMQTPLDELKEKQRELKASKGEPVLSEDMLEKIGQLMAKKNGEALSRAGASAVTAKSTP</sequence>
<dbReference type="CDD" id="cd06089">
    <property type="entry name" value="KOW_RPL26"/>
    <property type="match status" value="1"/>
</dbReference>
<proteinExistence type="predicted"/>
<organism evidence="4 5">
    <name type="scientific">Claviceps pazoutovae</name>
    <dbReference type="NCBI Taxonomy" id="1649127"/>
    <lineage>
        <taxon>Eukaryota</taxon>
        <taxon>Fungi</taxon>
        <taxon>Dikarya</taxon>
        <taxon>Ascomycota</taxon>
        <taxon>Pezizomycotina</taxon>
        <taxon>Sordariomycetes</taxon>
        <taxon>Hypocreomycetidae</taxon>
        <taxon>Hypocreales</taxon>
        <taxon>Clavicipitaceae</taxon>
        <taxon>Claviceps</taxon>
    </lineage>
</organism>